<comment type="caution">
    <text evidence="2">The sequence shown here is derived from an EMBL/GenBank/DDBJ whole genome shotgun (WGS) entry which is preliminary data.</text>
</comment>
<keyword evidence="1" id="KW-0812">Transmembrane</keyword>
<dbReference type="Proteomes" id="UP000054314">
    <property type="component" value="Unassembled WGS sequence"/>
</dbReference>
<keyword evidence="3" id="KW-1185">Reference proteome</keyword>
<dbReference type="EMBL" id="AXCZ01000191">
    <property type="protein sequence ID" value="KGM09422.1"/>
    <property type="molecule type" value="Genomic_DNA"/>
</dbReference>
<organism evidence="2 3">
    <name type="scientific">Cellulomonas bogoriensis 69B4 = DSM 16987</name>
    <dbReference type="NCBI Taxonomy" id="1386082"/>
    <lineage>
        <taxon>Bacteria</taxon>
        <taxon>Bacillati</taxon>
        <taxon>Actinomycetota</taxon>
        <taxon>Actinomycetes</taxon>
        <taxon>Micrococcales</taxon>
        <taxon>Cellulomonadaceae</taxon>
        <taxon>Cellulomonas</taxon>
    </lineage>
</organism>
<name>A0A0A0BP07_9CELL</name>
<dbReference type="OrthoDB" id="4820020at2"/>
<gene>
    <name evidence="2" type="ORF">N869_06730</name>
</gene>
<dbReference type="RefSeq" id="WP_035062280.1">
    <property type="nucleotide sequence ID" value="NZ_AXCZ01000191.1"/>
</dbReference>
<evidence type="ECO:0000256" key="1">
    <source>
        <dbReference type="SAM" id="Phobius"/>
    </source>
</evidence>
<proteinExistence type="predicted"/>
<reference evidence="2 3" key="1">
    <citation type="submission" date="2013-08" db="EMBL/GenBank/DDBJ databases">
        <title>Genome sequencing of Cellulomonas bogoriensis 69B4.</title>
        <authorList>
            <person name="Chen F."/>
            <person name="Li Y."/>
            <person name="Wang G."/>
        </authorList>
    </citation>
    <scope>NUCLEOTIDE SEQUENCE [LARGE SCALE GENOMIC DNA]</scope>
    <source>
        <strain evidence="2 3">69B4</strain>
    </source>
</reference>
<protein>
    <submittedName>
        <fullName evidence="2">Uncharacterized protein</fullName>
    </submittedName>
</protein>
<feature type="transmembrane region" description="Helical" evidence="1">
    <location>
        <begin position="12"/>
        <end position="32"/>
    </location>
</feature>
<accession>A0A0A0BP07</accession>
<dbReference type="AlphaFoldDB" id="A0A0A0BP07"/>
<evidence type="ECO:0000313" key="2">
    <source>
        <dbReference type="EMBL" id="KGM09422.1"/>
    </source>
</evidence>
<feature type="transmembrane region" description="Helical" evidence="1">
    <location>
        <begin position="44"/>
        <end position="72"/>
    </location>
</feature>
<keyword evidence="1" id="KW-1133">Transmembrane helix</keyword>
<evidence type="ECO:0000313" key="3">
    <source>
        <dbReference type="Proteomes" id="UP000054314"/>
    </source>
</evidence>
<keyword evidence="1" id="KW-0472">Membrane</keyword>
<sequence length="260" mass="28908">MSRLTLGNVLKVAAVFTFLPLLAYLVLVIGAVRKNLKASLEGLLYAGAFSVSVFVLDFWGPPALLALTAWGASGIRSWHLRDLWLPARRRWWKRDPADAATIAVEPAGGQQPVEGSEHLPSAVAWVRLHADRNSGRLPGDAHRTVLHTCQVLDAVIAAEQREPTADPRFEYELDAMARRYLPTVLHNYLAIAPSRVHERQPNGRTPDEELAEQLRILSVQAEALYASRHRRLTAELSTTGNFLREKYGNGEPDAFGLRTH</sequence>